<dbReference type="SUPFAM" id="SSF51120">
    <property type="entry name" value="beta-Roll"/>
    <property type="match status" value="1"/>
</dbReference>
<protein>
    <recommendedName>
        <fullName evidence="1">Bacterial Ig-like domain-containing protein</fullName>
    </recommendedName>
</protein>
<sequence>SLLRGGGMDKVLKVMPAQATLKDVVDALASGGLPAAVEVVYPTKPTLPPVTEPAFSLALSFQGVSQGELDTHNDNVTNKSVADVTFSYTGADLKAGQHFEYSVNGIDWIKTGIDVSADTNQVVIKDLALVGNQAVPELASLLLQSTPAPNNADVVTIVQLRAADASGATSTAATQAIVYDHYAAALGLSLATDNSLVVTGAETDAKVQYKVVTQVAVQEAPLPSITTDTSTVTADDGWNTKAPNLQDGTHTVLVRQIDAAGNTSQETSLTFTIAPDAGDTLDVTPTPDGISLKSSVAGAIFLNSPDGPAAVQSTDASTGATAGTVSIGAQAKAVSGTLEVVPTTGDPVVDSQGVVYALGTNDGDIISGMMAWGFDGNDTLIGDKGVNALYGGAGDDRLDGFGGSDILAGGQGSDMLTGGSGADTFMLLQNGDSIAHWDLDGKAVSGGFDTILDFSAAEGDTLGFAPGTLADSTRGLTVSTTYYTSVEALLQDAGNHLENYLKDGSVFAGQVGRDVYVAAIGASGESLIKLENTSVMDLTAAQFTGLTGDVLRNGDGTVMDDFGGENTLAASNPMQSVYFRGLEGNDSISDSANDDVIFGGIGGDDIHLSGGNDVLVVDSSLDSNIGSWFSDETPRTFDVVDTTSSDAFTFDFGAPVTGVASAVMPKPEDGSFEALFIAINSAYTTAATGPGGAVLMDIEGNQYLFVDDGDGVINSEDIAIQIVGSGSVTLDGFGNVVYTPGAVVEAGDTGGGIPGG</sequence>
<dbReference type="Proteomes" id="UP000283254">
    <property type="component" value="Unassembled WGS sequence"/>
</dbReference>
<accession>A0A422QGJ5</accession>
<dbReference type="Pfam" id="PF00353">
    <property type="entry name" value="HemolysinCabind"/>
    <property type="match status" value="2"/>
</dbReference>
<organism evidence="2 3">
    <name type="scientific">Massilia aurea</name>
    <dbReference type="NCBI Taxonomy" id="373040"/>
    <lineage>
        <taxon>Bacteria</taxon>
        <taxon>Pseudomonadati</taxon>
        <taxon>Pseudomonadota</taxon>
        <taxon>Betaproteobacteria</taxon>
        <taxon>Burkholderiales</taxon>
        <taxon>Oxalobacteraceae</taxon>
        <taxon>Telluria group</taxon>
        <taxon>Massilia</taxon>
    </lineage>
</organism>
<reference evidence="2" key="1">
    <citation type="submission" date="2014-10" db="EMBL/GenBank/DDBJ databases">
        <title>Massilia sp. genome.</title>
        <authorList>
            <person name="Xu B."/>
            <person name="Dai L."/>
            <person name="Huang Z."/>
        </authorList>
    </citation>
    <scope>NUCLEOTIDE SEQUENCE [LARGE SCALE GENOMIC DNA]</scope>
    <source>
        <strain evidence="2">CFS-1</strain>
    </source>
</reference>
<dbReference type="Gene3D" id="2.150.10.10">
    <property type="entry name" value="Serralysin-like metalloprotease, C-terminal"/>
    <property type="match status" value="1"/>
</dbReference>
<evidence type="ECO:0000313" key="3">
    <source>
        <dbReference type="Proteomes" id="UP000283254"/>
    </source>
</evidence>
<dbReference type="InterPro" id="IPR018511">
    <property type="entry name" value="Hemolysin-typ_Ca-bd_CS"/>
</dbReference>
<dbReference type="RefSeq" id="WP_183407513.1">
    <property type="nucleotide sequence ID" value="NZ_JSAB01000241.1"/>
</dbReference>
<dbReference type="Pfam" id="PF19077">
    <property type="entry name" value="Big_13"/>
    <property type="match status" value="1"/>
</dbReference>
<dbReference type="EMBL" id="JSAB01000241">
    <property type="protein sequence ID" value="RNF29085.1"/>
    <property type="molecule type" value="Genomic_DNA"/>
</dbReference>
<dbReference type="InterPro" id="IPR011049">
    <property type="entry name" value="Serralysin-like_metalloprot_C"/>
</dbReference>
<dbReference type="PRINTS" id="PR00313">
    <property type="entry name" value="CABNDNGRPT"/>
</dbReference>
<feature type="non-terminal residue" evidence="2">
    <location>
        <position position="1"/>
    </location>
</feature>
<proteinExistence type="predicted"/>
<evidence type="ECO:0000313" key="2">
    <source>
        <dbReference type="EMBL" id="RNF29085.1"/>
    </source>
</evidence>
<dbReference type="PROSITE" id="PS00330">
    <property type="entry name" value="HEMOLYSIN_CALCIUM"/>
    <property type="match status" value="2"/>
</dbReference>
<dbReference type="AlphaFoldDB" id="A0A422QGJ5"/>
<name>A0A422QGJ5_9BURK</name>
<keyword evidence="3" id="KW-1185">Reference proteome</keyword>
<feature type="domain" description="Bacterial Ig-like" evidence="1">
    <location>
        <begin position="228"/>
        <end position="273"/>
    </location>
</feature>
<dbReference type="InterPro" id="IPR044016">
    <property type="entry name" value="Big_13"/>
</dbReference>
<dbReference type="GO" id="GO:0005509">
    <property type="term" value="F:calcium ion binding"/>
    <property type="evidence" value="ECO:0007669"/>
    <property type="project" value="InterPro"/>
</dbReference>
<gene>
    <name evidence="2" type="ORF">NM04_19780</name>
</gene>
<evidence type="ECO:0000259" key="1">
    <source>
        <dbReference type="Pfam" id="PF19077"/>
    </source>
</evidence>
<dbReference type="Gene3D" id="2.60.40.10">
    <property type="entry name" value="Immunoglobulins"/>
    <property type="match status" value="1"/>
</dbReference>
<comment type="caution">
    <text evidence="2">The sequence shown here is derived from an EMBL/GenBank/DDBJ whole genome shotgun (WGS) entry which is preliminary data.</text>
</comment>
<dbReference type="InterPro" id="IPR013783">
    <property type="entry name" value="Ig-like_fold"/>
</dbReference>
<dbReference type="InterPro" id="IPR001343">
    <property type="entry name" value="Hemolysn_Ca-bd"/>
</dbReference>